<keyword evidence="2" id="KW-1185">Reference proteome</keyword>
<sequence>MTCRLTVHGYTASATTRACGGIQHDGVNAERRWTCDTTNESPREGALASRYWSSLFSHGRDNERTGRGRPMESHGVRWCVHSVGDACQRCRPQGWC</sequence>
<dbReference type="InParanoid" id="A0A0D0DW40"/>
<dbReference type="EMBL" id="KN825142">
    <property type="protein sequence ID" value="KIK93946.1"/>
    <property type="molecule type" value="Genomic_DNA"/>
</dbReference>
<protein>
    <submittedName>
        <fullName evidence="1">Unplaced genomic scaffold scaffold_320, whole genome shotgun sequence</fullName>
    </submittedName>
</protein>
<organism evidence="1 2">
    <name type="scientific">Paxillus rubicundulus Ve08.2h10</name>
    <dbReference type="NCBI Taxonomy" id="930991"/>
    <lineage>
        <taxon>Eukaryota</taxon>
        <taxon>Fungi</taxon>
        <taxon>Dikarya</taxon>
        <taxon>Basidiomycota</taxon>
        <taxon>Agaricomycotina</taxon>
        <taxon>Agaricomycetes</taxon>
        <taxon>Agaricomycetidae</taxon>
        <taxon>Boletales</taxon>
        <taxon>Paxilineae</taxon>
        <taxon>Paxillaceae</taxon>
        <taxon>Paxillus</taxon>
    </lineage>
</organism>
<dbReference type="HOGENOM" id="CLU_2360350_0_0_1"/>
<evidence type="ECO:0000313" key="2">
    <source>
        <dbReference type="Proteomes" id="UP000054538"/>
    </source>
</evidence>
<dbReference type="AlphaFoldDB" id="A0A0D0DW40"/>
<gene>
    <name evidence="1" type="ORF">PAXRUDRAFT_484016</name>
</gene>
<reference evidence="2" key="2">
    <citation type="submission" date="2015-01" db="EMBL/GenBank/DDBJ databases">
        <title>Evolutionary Origins and Diversification of the Mycorrhizal Mutualists.</title>
        <authorList>
            <consortium name="DOE Joint Genome Institute"/>
            <consortium name="Mycorrhizal Genomics Consortium"/>
            <person name="Kohler A."/>
            <person name="Kuo A."/>
            <person name="Nagy L.G."/>
            <person name="Floudas D."/>
            <person name="Copeland A."/>
            <person name="Barry K.W."/>
            <person name="Cichocki N."/>
            <person name="Veneault-Fourrey C."/>
            <person name="LaButti K."/>
            <person name="Lindquist E.A."/>
            <person name="Lipzen A."/>
            <person name="Lundell T."/>
            <person name="Morin E."/>
            <person name="Murat C."/>
            <person name="Riley R."/>
            <person name="Ohm R."/>
            <person name="Sun H."/>
            <person name="Tunlid A."/>
            <person name="Henrissat B."/>
            <person name="Grigoriev I.V."/>
            <person name="Hibbett D.S."/>
            <person name="Martin F."/>
        </authorList>
    </citation>
    <scope>NUCLEOTIDE SEQUENCE [LARGE SCALE GENOMIC DNA]</scope>
    <source>
        <strain evidence="2">Ve08.2h10</strain>
    </source>
</reference>
<evidence type="ECO:0000313" key="1">
    <source>
        <dbReference type="EMBL" id="KIK93946.1"/>
    </source>
</evidence>
<name>A0A0D0DW40_9AGAM</name>
<dbReference type="OrthoDB" id="10522989at2759"/>
<reference evidence="1 2" key="1">
    <citation type="submission" date="2014-04" db="EMBL/GenBank/DDBJ databases">
        <authorList>
            <consortium name="DOE Joint Genome Institute"/>
            <person name="Kuo A."/>
            <person name="Kohler A."/>
            <person name="Jargeat P."/>
            <person name="Nagy L.G."/>
            <person name="Floudas D."/>
            <person name="Copeland A."/>
            <person name="Barry K.W."/>
            <person name="Cichocki N."/>
            <person name="Veneault-Fourrey C."/>
            <person name="LaButti K."/>
            <person name="Lindquist E.A."/>
            <person name="Lipzen A."/>
            <person name="Lundell T."/>
            <person name="Morin E."/>
            <person name="Murat C."/>
            <person name="Sun H."/>
            <person name="Tunlid A."/>
            <person name="Henrissat B."/>
            <person name="Grigoriev I.V."/>
            <person name="Hibbett D.S."/>
            <person name="Martin F."/>
            <person name="Nordberg H.P."/>
            <person name="Cantor M.N."/>
            <person name="Hua S.X."/>
        </authorList>
    </citation>
    <scope>NUCLEOTIDE SEQUENCE [LARGE SCALE GENOMIC DNA]</scope>
    <source>
        <strain evidence="1 2">Ve08.2h10</strain>
    </source>
</reference>
<dbReference type="Proteomes" id="UP000054538">
    <property type="component" value="Unassembled WGS sequence"/>
</dbReference>
<accession>A0A0D0DW40</accession>
<proteinExistence type="predicted"/>